<evidence type="ECO:0000256" key="2">
    <source>
        <dbReference type="PIRSR" id="PIRSR039004-2"/>
    </source>
</evidence>
<dbReference type="PANTHER" id="PTHR42717:SF1">
    <property type="entry name" value="IMIDAZOLONEPROPIONASE AND RELATED AMIDOHYDROLASES"/>
    <property type="match status" value="1"/>
</dbReference>
<dbReference type="InterPro" id="IPR032466">
    <property type="entry name" value="Metal_Hydrolase"/>
</dbReference>
<dbReference type="PROSITE" id="PS51318">
    <property type="entry name" value="TAT"/>
    <property type="match status" value="1"/>
</dbReference>
<dbReference type="InterPro" id="IPR006680">
    <property type="entry name" value="Amidohydro-rel"/>
</dbReference>
<feature type="binding site" evidence="1">
    <location>
        <position position="228"/>
    </location>
    <ligand>
        <name>Zn(2+)</name>
        <dbReference type="ChEBI" id="CHEBI:29105"/>
        <label>2</label>
    </ligand>
</feature>
<evidence type="ECO:0000256" key="3">
    <source>
        <dbReference type="PIRSR" id="PIRSR039004-3"/>
    </source>
</evidence>
<keyword evidence="1" id="KW-0862">Zinc</keyword>
<feature type="binding site" evidence="1">
    <location>
        <position position="253"/>
    </location>
    <ligand>
        <name>Zn(2+)</name>
        <dbReference type="ChEBI" id="CHEBI:29105"/>
        <label>2</label>
    </ligand>
</feature>
<dbReference type="InterPro" id="IPR011059">
    <property type="entry name" value="Metal-dep_hydrolase_composite"/>
</dbReference>
<sequence length="427" mass="45033">MSALSRRNFLALTGSAAATAMSGHSAMAAMGPADKFDLVIKGGDVLDPSQSLRGKRDIGIRWGVVEAIEADIPAARALKTIDASGKLVTPGLIDLHCHVYPYGSAIGIPADELVQFQGTTTVVSAGDAGVNNLAALRRYIVAQSRARIYAFVHIANNGLSAFPVAELYNIDNAQTEACAMALAENPDFLIGVKVRMSENIIFKHGLEPLKRGIQACEMCGWPAKMMVHIGGVETGELMSQILDLLRPGDVLTHAYSGAPNIAGAFTNIVQDGKLLPAALAAKQRGVIFDVGHGGGSFDFTVAEVAIPGGCTPDTISSDMHVFSGNTPGMPFLPNVMSKFMAMGFSLEQVVTMTTSAPAKIINRAPKIGTLQTGAPGDVAIMELVEGPVTFVDTRNNKRDGKAYLKPVQTVINGVPFGRPYQAPFAVR</sequence>
<keyword evidence="1" id="KW-0479">Metal-binding</keyword>
<feature type="binding site" evidence="1">
    <location>
        <position position="318"/>
    </location>
    <ligand>
        <name>Zn(2+)</name>
        <dbReference type="ChEBI" id="CHEBI:29105"/>
        <label>1</label>
    </ligand>
</feature>
<evidence type="ECO:0000256" key="1">
    <source>
        <dbReference type="PIRSR" id="PIRSR039004-1"/>
    </source>
</evidence>
<feature type="modified residue" description="N6-carboxylysine" evidence="2">
    <location>
        <position position="193"/>
    </location>
</feature>
<feature type="site" description="Transition state stabilizer" evidence="3">
    <location>
        <position position="195"/>
    </location>
</feature>
<accession>A0A1M6MZ40</accession>
<dbReference type="GO" id="GO:0019213">
    <property type="term" value="F:deacetylase activity"/>
    <property type="evidence" value="ECO:0007669"/>
    <property type="project" value="InterPro"/>
</dbReference>
<evidence type="ECO:0000256" key="4">
    <source>
        <dbReference type="SAM" id="SignalP"/>
    </source>
</evidence>
<feature type="binding site" description="via carbamate group" evidence="1">
    <location>
        <position position="193"/>
    </location>
    <ligand>
        <name>Zn(2+)</name>
        <dbReference type="ChEBI" id="CHEBI:29105"/>
        <label>2</label>
    </ligand>
</feature>
<feature type="binding site" description="via carbamate group" evidence="1">
    <location>
        <position position="193"/>
    </location>
    <ligand>
        <name>Zn(2+)</name>
        <dbReference type="ChEBI" id="CHEBI:29105"/>
        <label>1</label>
    </ligand>
</feature>
<dbReference type="SUPFAM" id="SSF51556">
    <property type="entry name" value="Metallo-dependent hydrolases"/>
    <property type="match status" value="1"/>
</dbReference>
<dbReference type="Pfam" id="PF01979">
    <property type="entry name" value="Amidohydro_1"/>
    <property type="match status" value="1"/>
</dbReference>
<dbReference type="SUPFAM" id="SSF51338">
    <property type="entry name" value="Composite domain of metallo-dependent hydrolases"/>
    <property type="match status" value="1"/>
</dbReference>
<feature type="domain" description="Amidohydrolase-related" evidence="5">
    <location>
        <begin position="314"/>
        <end position="413"/>
    </location>
</feature>
<dbReference type="PANTHER" id="PTHR42717">
    <property type="entry name" value="DIHYDROOROTASE-RELATED"/>
    <property type="match status" value="1"/>
</dbReference>
<dbReference type="Gene3D" id="3.20.20.140">
    <property type="entry name" value="Metal-dependent hydrolases"/>
    <property type="match status" value="1"/>
</dbReference>
<dbReference type="InterPro" id="IPR020043">
    <property type="entry name" value="Deacetylase_Atu3266-like"/>
</dbReference>
<feature type="binding site" evidence="1">
    <location>
        <position position="98"/>
    </location>
    <ligand>
        <name>Zn(2+)</name>
        <dbReference type="ChEBI" id="CHEBI:29105"/>
        <label>1</label>
    </ligand>
</feature>
<dbReference type="Proteomes" id="UP000189935">
    <property type="component" value="Chromosome I"/>
</dbReference>
<feature type="chain" id="PRO_5013065051" evidence="4">
    <location>
        <begin position="29"/>
        <end position="427"/>
    </location>
</feature>
<dbReference type="Gene3D" id="2.30.40.10">
    <property type="entry name" value="Urease, subunit C, domain 1"/>
    <property type="match status" value="1"/>
</dbReference>
<evidence type="ECO:0000313" key="7">
    <source>
        <dbReference type="Proteomes" id="UP000189935"/>
    </source>
</evidence>
<gene>
    <name evidence="6" type="ORF">SAMN05444159_1795</name>
</gene>
<dbReference type="PIRSF" id="PIRSF039004">
    <property type="entry name" value="ADE_EF_0837"/>
    <property type="match status" value="1"/>
</dbReference>
<dbReference type="OrthoDB" id="9796020at2"/>
<feature type="signal peptide" evidence="4">
    <location>
        <begin position="1"/>
        <end position="28"/>
    </location>
</feature>
<keyword evidence="4" id="KW-0732">Signal</keyword>
<dbReference type="AlphaFoldDB" id="A0A1M6MZ40"/>
<name>A0A1M6MZ40_9BRAD</name>
<dbReference type="RefSeq" id="WP_079537845.1">
    <property type="nucleotide sequence ID" value="NZ_LT670844.1"/>
</dbReference>
<evidence type="ECO:0000313" key="6">
    <source>
        <dbReference type="EMBL" id="SHJ88686.1"/>
    </source>
</evidence>
<dbReference type="InterPro" id="IPR006311">
    <property type="entry name" value="TAT_signal"/>
</dbReference>
<dbReference type="GO" id="GO:0016810">
    <property type="term" value="F:hydrolase activity, acting on carbon-nitrogen (but not peptide) bonds"/>
    <property type="evidence" value="ECO:0007669"/>
    <property type="project" value="InterPro"/>
</dbReference>
<reference evidence="6 7" key="1">
    <citation type="submission" date="2016-11" db="EMBL/GenBank/DDBJ databases">
        <authorList>
            <person name="Jaros S."/>
            <person name="Januszkiewicz K."/>
            <person name="Wedrychowicz H."/>
        </authorList>
    </citation>
    <scope>NUCLEOTIDE SEQUENCE [LARGE SCALE GENOMIC DNA]</scope>
    <source>
        <strain evidence="6 7">GAS499</strain>
    </source>
</reference>
<proteinExistence type="predicted"/>
<protein>
    <submittedName>
        <fullName evidence="6">Dihydroorotase</fullName>
    </submittedName>
</protein>
<organism evidence="6 7">
    <name type="scientific">Bradyrhizobium lablabi</name>
    <dbReference type="NCBI Taxonomy" id="722472"/>
    <lineage>
        <taxon>Bacteria</taxon>
        <taxon>Pseudomonadati</taxon>
        <taxon>Pseudomonadota</taxon>
        <taxon>Alphaproteobacteria</taxon>
        <taxon>Hyphomicrobiales</taxon>
        <taxon>Nitrobacteraceae</taxon>
        <taxon>Bradyrhizobium</taxon>
    </lineage>
</organism>
<dbReference type="EMBL" id="LT670844">
    <property type="protein sequence ID" value="SHJ88686.1"/>
    <property type="molecule type" value="Genomic_DNA"/>
</dbReference>
<dbReference type="GO" id="GO:0046872">
    <property type="term" value="F:metal ion binding"/>
    <property type="evidence" value="ECO:0007669"/>
    <property type="project" value="UniProtKB-KW"/>
</dbReference>
<evidence type="ECO:0000259" key="5">
    <source>
        <dbReference type="Pfam" id="PF01979"/>
    </source>
</evidence>
<feature type="binding site" evidence="1">
    <location>
        <position position="96"/>
    </location>
    <ligand>
        <name>Zn(2+)</name>
        <dbReference type="ChEBI" id="CHEBI:29105"/>
        <label>1</label>
    </ligand>
</feature>